<accession>A0A9W6WMA7</accession>
<reference evidence="1" key="1">
    <citation type="submission" date="2023-04" db="EMBL/GenBank/DDBJ databases">
        <title>Phytophthora lilii NBRC 32176.</title>
        <authorList>
            <person name="Ichikawa N."/>
            <person name="Sato H."/>
            <person name="Tonouchi N."/>
        </authorList>
    </citation>
    <scope>NUCLEOTIDE SEQUENCE</scope>
    <source>
        <strain evidence="1">NBRC 32176</strain>
    </source>
</reference>
<dbReference type="Proteomes" id="UP001165083">
    <property type="component" value="Unassembled WGS sequence"/>
</dbReference>
<proteinExistence type="predicted"/>
<dbReference type="AlphaFoldDB" id="A0A9W6WMA7"/>
<comment type="caution">
    <text evidence="1">The sequence shown here is derived from an EMBL/GenBank/DDBJ whole genome shotgun (WGS) entry which is preliminary data.</text>
</comment>
<keyword evidence="2" id="KW-1185">Reference proteome</keyword>
<sequence length="132" mass="14496">MLSKIRRKTPQAEVGVIDNGALRAATLQAPSPHLHADTELLEKLQAAWVARAAGTADDARQHSPIDTYSTTVREIVLTELSNVVLWSFKTHFTDTGEQPDALQVEAVMRLVRLVDSVALSQGRRYRSVVAPP</sequence>
<organism evidence="1 2">
    <name type="scientific">Phytophthora lilii</name>
    <dbReference type="NCBI Taxonomy" id="2077276"/>
    <lineage>
        <taxon>Eukaryota</taxon>
        <taxon>Sar</taxon>
        <taxon>Stramenopiles</taxon>
        <taxon>Oomycota</taxon>
        <taxon>Peronosporomycetes</taxon>
        <taxon>Peronosporales</taxon>
        <taxon>Peronosporaceae</taxon>
        <taxon>Phytophthora</taxon>
    </lineage>
</organism>
<name>A0A9W6WMA7_9STRA</name>
<gene>
    <name evidence="1" type="ORF">Plil01_000071600</name>
</gene>
<dbReference type="EMBL" id="BSXW01000020">
    <property type="protein sequence ID" value="GMF09847.1"/>
    <property type="molecule type" value="Genomic_DNA"/>
</dbReference>
<dbReference type="OrthoDB" id="118693at2759"/>
<evidence type="ECO:0000313" key="2">
    <source>
        <dbReference type="Proteomes" id="UP001165083"/>
    </source>
</evidence>
<evidence type="ECO:0000313" key="1">
    <source>
        <dbReference type="EMBL" id="GMF09847.1"/>
    </source>
</evidence>
<protein>
    <submittedName>
        <fullName evidence="1">Unnamed protein product</fullName>
    </submittedName>
</protein>